<feature type="transmembrane region" description="Helical" evidence="1">
    <location>
        <begin position="44"/>
        <end position="60"/>
    </location>
</feature>
<evidence type="ECO:0000313" key="3">
    <source>
        <dbReference type="Proteomes" id="UP000229681"/>
    </source>
</evidence>
<keyword evidence="1" id="KW-0472">Membrane</keyword>
<dbReference type="AlphaFoldDB" id="A0A2M8P889"/>
<dbReference type="Proteomes" id="UP000229681">
    <property type="component" value="Unassembled WGS sequence"/>
</dbReference>
<evidence type="ECO:0000256" key="1">
    <source>
        <dbReference type="SAM" id="Phobius"/>
    </source>
</evidence>
<comment type="caution">
    <text evidence="2">The sequence shown here is derived from an EMBL/GenBank/DDBJ whole genome shotgun (WGS) entry which is preliminary data.</text>
</comment>
<evidence type="ECO:0000313" key="2">
    <source>
        <dbReference type="EMBL" id="PJF33767.1"/>
    </source>
</evidence>
<proteinExistence type="predicted"/>
<dbReference type="EMBL" id="PGTM01000769">
    <property type="protein sequence ID" value="PJF33767.1"/>
    <property type="molecule type" value="Genomic_DNA"/>
</dbReference>
<organism evidence="2 3">
    <name type="scientific">Candidatus Thermofonsia Clade 1 bacterium</name>
    <dbReference type="NCBI Taxonomy" id="2364210"/>
    <lineage>
        <taxon>Bacteria</taxon>
        <taxon>Bacillati</taxon>
        <taxon>Chloroflexota</taxon>
        <taxon>Candidatus Thermofontia</taxon>
        <taxon>Candidatus Thermofonsia Clade 1</taxon>
    </lineage>
</organism>
<keyword evidence="1" id="KW-1133">Transmembrane helix</keyword>
<accession>A0A2M8P889</accession>
<reference evidence="2 3" key="1">
    <citation type="submission" date="2017-11" db="EMBL/GenBank/DDBJ databases">
        <title>Evolution of Phototrophy in the Chloroflexi Phylum Driven by Horizontal Gene Transfer.</title>
        <authorList>
            <person name="Ward L.M."/>
            <person name="Hemp J."/>
            <person name="Shih P.M."/>
            <person name="Mcglynn S.E."/>
            <person name="Fischer W."/>
        </authorList>
    </citation>
    <scope>NUCLEOTIDE SEQUENCE [LARGE SCALE GENOMIC DNA]</scope>
    <source>
        <strain evidence="2">JP3_13</strain>
    </source>
</reference>
<gene>
    <name evidence="2" type="ORF">CUN49_17775</name>
</gene>
<sequence>MASEQKSQRVIVLDRLSVARWSSAIGAVALVIAVVALLASGELSAVVVISALIGMGGLGVW</sequence>
<feature type="non-terminal residue" evidence="2">
    <location>
        <position position="61"/>
    </location>
</feature>
<feature type="transmembrane region" description="Helical" evidence="1">
    <location>
        <begin position="21"/>
        <end position="38"/>
    </location>
</feature>
<keyword evidence="1" id="KW-0812">Transmembrane</keyword>
<name>A0A2M8P889_9CHLR</name>
<protein>
    <submittedName>
        <fullName evidence="2">Uncharacterized protein</fullName>
    </submittedName>
</protein>